<dbReference type="OrthoDB" id="8678477at2"/>
<evidence type="ECO:0000256" key="1">
    <source>
        <dbReference type="ARBA" id="ARBA00006987"/>
    </source>
</evidence>
<dbReference type="CDD" id="cd07012">
    <property type="entry name" value="PBP2_Bug_TTT"/>
    <property type="match status" value="1"/>
</dbReference>
<dbReference type="Gene3D" id="3.40.190.150">
    <property type="entry name" value="Bordetella uptake gene, domain 1"/>
    <property type="match status" value="1"/>
</dbReference>
<feature type="signal peptide" evidence="2">
    <location>
        <begin position="1"/>
        <end position="27"/>
    </location>
</feature>
<gene>
    <name evidence="3" type="ORF">PIGHUM_01350</name>
</gene>
<dbReference type="SUPFAM" id="SSF53850">
    <property type="entry name" value="Periplasmic binding protein-like II"/>
    <property type="match status" value="1"/>
</dbReference>
<evidence type="ECO:0000313" key="4">
    <source>
        <dbReference type="Proteomes" id="UP000277294"/>
    </source>
</evidence>
<protein>
    <submittedName>
        <fullName evidence="3">Tripartite tricarboxylate transporter family receptor</fullName>
    </submittedName>
</protein>
<dbReference type="AlphaFoldDB" id="A0A3P4AYX6"/>
<organism evidence="3 4">
    <name type="scientific">Pigmentiphaga humi</name>
    <dbReference type="NCBI Taxonomy" id="2478468"/>
    <lineage>
        <taxon>Bacteria</taxon>
        <taxon>Pseudomonadati</taxon>
        <taxon>Pseudomonadota</taxon>
        <taxon>Betaproteobacteria</taxon>
        <taxon>Burkholderiales</taxon>
        <taxon>Alcaligenaceae</taxon>
        <taxon>Pigmentiphaga</taxon>
    </lineage>
</organism>
<evidence type="ECO:0000256" key="2">
    <source>
        <dbReference type="SAM" id="SignalP"/>
    </source>
</evidence>
<sequence>MPDLPLPFALRACAAVLLAAASLAVQASYPDRPLRLIVPSAAGGSTDLLARQISIPLSRQLGQPVVVENKPGAGTAIGAQSLAAARPDGYTLMLTTNSTFTLNPALSRHAPTYDPVKDFEPVATIADLPLVLAIRASYGISTVQELIAAAKAAPDTYRFSSFGQGTGSHFAGANFEAETGVKLGHVPYQGGPPSVHAMLGGQTAMTVNSVMILLPHIKAGTVRALAVTTPQRSGLLPDVPTLAEAGYPQAGLEGWSAIVAPRGTPAEAISQLQAALSTIMAEAAFRKQLVESGFDPAYRIIGNWAEFVTAETNRFRQIVERTGLARD</sequence>
<dbReference type="PIRSF" id="PIRSF017082">
    <property type="entry name" value="YflP"/>
    <property type="match status" value="1"/>
</dbReference>
<dbReference type="RefSeq" id="WP_124078637.1">
    <property type="nucleotide sequence ID" value="NZ_UWPJ01000012.1"/>
</dbReference>
<proteinExistence type="inferred from homology"/>
<dbReference type="PANTHER" id="PTHR42928:SF5">
    <property type="entry name" value="BLR1237 PROTEIN"/>
    <property type="match status" value="1"/>
</dbReference>
<dbReference type="EMBL" id="UWPJ01000012">
    <property type="protein sequence ID" value="VCU69289.1"/>
    <property type="molecule type" value="Genomic_DNA"/>
</dbReference>
<keyword evidence="3" id="KW-0675">Receptor</keyword>
<keyword evidence="2" id="KW-0732">Signal</keyword>
<reference evidence="3 4" key="1">
    <citation type="submission" date="2018-10" db="EMBL/GenBank/DDBJ databases">
        <authorList>
            <person name="Criscuolo A."/>
        </authorList>
    </citation>
    <scope>NUCLEOTIDE SEQUENCE [LARGE SCALE GENOMIC DNA]</scope>
    <source>
        <strain evidence="3">DnA1</strain>
    </source>
</reference>
<accession>A0A3P4AYX6</accession>
<comment type="similarity">
    <text evidence="1">Belongs to the UPF0065 (bug) family.</text>
</comment>
<dbReference type="PANTHER" id="PTHR42928">
    <property type="entry name" value="TRICARBOXYLATE-BINDING PROTEIN"/>
    <property type="match status" value="1"/>
</dbReference>
<dbReference type="Pfam" id="PF03401">
    <property type="entry name" value="TctC"/>
    <property type="match status" value="1"/>
</dbReference>
<dbReference type="Proteomes" id="UP000277294">
    <property type="component" value="Unassembled WGS sequence"/>
</dbReference>
<evidence type="ECO:0000313" key="3">
    <source>
        <dbReference type="EMBL" id="VCU69289.1"/>
    </source>
</evidence>
<keyword evidence="4" id="KW-1185">Reference proteome</keyword>
<feature type="chain" id="PRO_5018105508" evidence="2">
    <location>
        <begin position="28"/>
        <end position="327"/>
    </location>
</feature>
<name>A0A3P4AYX6_9BURK</name>
<dbReference type="Gene3D" id="3.40.190.10">
    <property type="entry name" value="Periplasmic binding protein-like II"/>
    <property type="match status" value="1"/>
</dbReference>
<dbReference type="InterPro" id="IPR042100">
    <property type="entry name" value="Bug_dom1"/>
</dbReference>
<dbReference type="InterPro" id="IPR005064">
    <property type="entry name" value="BUG"/>
</dbReference>